<evidence type="ECO:0000259" key="3">
    <source>
        <dbReference type="PROSITE" id="PS51029"/>
    </source>
</evidence>
<dbReference type="OrthoDB" id="5779735at2759"/>
<keyword evidence="6" id="KW-1185">Reference proteome</keyword>
<evidence type="ECO:0000259" key="4">
    <source>
        <dbReference type="PROSITE" id="PS51031"/>
    </source>
</evidence>
<dbReference type="InterPro" id="IPR006578">
    <property type="entry name" value="MADF-dom"/>
</dbReference>
<dbReference type="InterPro" id="IPR039353">
    <property type="entry name" value="TF_Adf1"/>
</dbReference>
<keyword evidence="1" id="KW-0539">Nucleus</keyword>
<feature type="domain" description="MADF" evidence="3">
    <location>
        <begin position="172"/>
        <end position="265"/>
    </location>
</feature>
<reference evidence="5" key="1">
    <citation type="submission" date="2020-09" db="EMBL/GenBank/DDBJ databases">
        <authorList>
            <person name="Kikuchi T."/>
        </authorList>
    </citation>
    <scope>NUCLEOTIDE SEQUENCE</scope>
    <source>
        <strain evidence="5">SH1</strain>
    </source>
</reference>
<evidence type="ECO:0000256" key="2">
    <source>
        <dbReference type="SAM" id="MobiDB-lite"/>
    </source>
</evidence>
<dbReference type="PANTHER" id="PTHR12243">
    <property type="entry name" value="MADF DOMAIN TRANSCRIPTION FACTOR"/>
    <property type="match status" value="1"/>
</dbReference>
<dbReference type="EMBL" id="CAJFCW020000004">
    <property type="protein sequence ID" value="CAG9112451.1"/>
    <property type="molecule type" value="Genomic_DNA"/>
</dbReference>
<organism evidence="5 6">
    <name type="scientific">Bursaphelenchus okinawaensis</name>
    <dbReference type="NCBI Taxonomy" id="465554"/>
    <lineage>
        <taxon>Eukaryota</taxon>
        <taxon>Metazoa</taxon>
        <taxon>Ecdysozoa</taxon>
        <taxon>Nematoda</taxon>
        <taxon>Chromadorea</taxon>
        <taxon>Rhabditida</taxon>
        <taxon>Tylenchina</taxon>
        <taxon>Tylenchomorpha</taxon>
        <taxon>Aphelenchoidea</taxon>
        <taxon>Aphelenchoididae</taxon>
        <taxon>Bursaphelenchus</taxon>
    </lineage>
</organism>
<dbReference type="GO" id="GO:0005634">
    <property type="term" value="C:nucleus"/>
    <property type="evidence" value="ECO:0007669"/>
    <property type="project" value="UniProtKB-SubCell"/>
</dbReference>
<sequence>MSDGADSTVSRQPFKVSLIQFVRTHPELWDLSMPAYRNNTLKSTIWEKFISRHHGVNSKQVREQWRLIKNRYYQERELRQSGKDMSSDFPYYEDCAFLESGKSNGSDPKRRRIEDNTDFLDNFKRMLGEASPEDGHVNSPPSDNDLENNAPTSRNNNRLSSERKGPAETRAHLIDLVKVLPELYDKSNPLYKNNAHKGVLWSQIAEKLGNGATAKKVREQWSYMRRKYEEEYYARKSGQAPTPMDPSKRHLFTFDQLSFLEDYMQSERSESLPDNDTQEIDPDSTENNQSDDFAYKSGNINEILWQLSQSASSKHSINNSSGRINPSTGEIMFDEKPTTSGPSSVVDEKPARPPRKRRAEEAVSELTISPTATMDKADLQKTVNDLSRCLVELMPSKEEDECALFGKQIAHDLRRMSLRSRLVARKRISEILLDMVIENINGHASTPPDDVDAQSNGVDL</sequence>
<dbReference type="AlphaFoldDB" id="A0A811KV66"/>
<name>A0A811KV66_9BILA</name>
<dbReference type="PROSITE" id="PS51031">
    <property type="entry name" value="BESS"/>
    <property type="match status" value="1"/>
</dbReference>
<feature type="domain" description="BESS" evidence="4">
    <location>
        <begin position="399"/>
        <end position="438"/>
    </location>
</feature>
<dbReference type="Pfam" id="PF10545">
    <property type="entry name" value="MADF_DNA_bdg"/>
    <property type="match status" value="2"/>
</dbReference>
<dbReference type="InterPro" id="IPR004210">
    <property type="entry name" value="BESS_motif"/>
</dbReference>
<dbReference type="SMART" id="SM00595">
    <property type="entry name" value="MADF"/>
    <property type="match status" value="2"/>
</dbReference>
<dbReference type="PROSITE" id="PS51029">
    <property type="entry name" value="MADF"/>
    <property type="match status" value="2"/>
</dbReference>
<comment type="subcellular location">
    <subcellularLocation>
        <location evidence="1">Nucleus</location>
    </subcellularLocation>
</comment>
<evidence type="ECO:0008006" key="7">
    <source>
        <dbReference type="Google" id="ProtNLM"/>
    </source>
</evidence>
<feature type="domain" description="MADF" evidence="3">
    <location>
        <begin position="17"/>
        <end position="103"/>
    </location>
</feature>
<dbReference type="PANTHER" id="PTHR12243:SF67">
    <property type="entry name" value="COREPRESSOR OF PANGOLIN, ISOFORM A-RELATED"/>
    <property type="match status" value="1"/>
</dbReference>
<feature type="region of interest" description="Disordered" evidence="2">
    <location>
        <begin position="129"/>
        <end position="167"/>
    </location>
</feature>
<proteinExistence type="predicted"/>
<comment type="caution">
    <text evidence="5">The sequence shown here is derived from an EMBL/GenBank/DDBJ whole genome shotgun (WGS) entry which is preliminary data.</text>
</comment>
<gene>
    <name evidence="5" type="ORF">BOKJ2_LOCUS8396</name>
</gene>
<accession>A0A811KV66</accession>
<evidence type="ECO:0000313" key="6">
    <source>
        <dbReference type="Proteomes" id="UP000614601"/>
    </source>
</evidence>
<feature type="region of interest" description="Disordered" evidence="2">
    <location>
        <begin position="314"/>
        <end position="359"/>
    </location>
</feature>
<dbReference type="Proteomes" id="UP000614601">
    <property type="component" value="Unassembled WGS sequence"/>
</dbReference>
<evidence type="ECO:0000256" key="1">
    <source>
        <dbReference type="PROSITE-ProRule" id="PRU00371"/>
    </source>
</evidence>
<feature type="region of interest" description="Disordered" evidence="2">
    <location>
        <begin position="265"/>
        <end position="293"/>
    </location>
</feature>
<dbReference type="GO" id="GO:0003677">
    <property type="term" value="F:DNA binding"/>
    <property type="evidence" value="ECO:0007669"/>
    <property type="project" value="InterPro"/>
</dbReference>
<evidence type="ECO:0000313" key="5">
    <source>
        <dbReference type="EMBL" id="CAD5219342.1"/>
    </source>
</evidence>
<dbReference type="EMBL" id="CAJFDH010000004">
    <property type="protein sequence ID" value="CAD5219342.1"/>
    <property type="molecule type" value="Genomic_DNA"/>
</dbReference>
<feature type="compositionally biased region" description="Polar residues" evidence="2">
    <location>
        <begin position="139"/>
        <end position="159"/>
    </location>
</feature>
<protein>
    <recommendedName>
        <fullName evidence="7">MADF domain-containing protein</fullName>
    </recommendedName>
</protein>
<dbReference type="Proteomes" id="UP000783686">
    <property type="component" value="Unassembled WGS sequence"/>
</dbReference>